<dbReference type="EMBL" id="BKCJ010098452">
    <property type="protein sequence ID" value="GEX26616.1"/>
    <property type="molecule type" value="Genomic_DNA"/>
</dbReference>
<protein>
    <submittedName>
        <fullName evidence="1">Uncharacterized protein</fullName>
    </submittedName>
</protein>
<comment type="caution">
    <text evidence="1">The sequence shown here is derived from an EMBL/GenBank/DDBJ whole genome shotgun (WGS) entry which is preliminary data.</text>
</comment>
<sequence length="108" mass="12427">MKRCKEMTRRMNWRKKIRMSTGIHYAEHVEKTTLKMNSGSAVIYVRGGSMGSAASYVFCMKAQEQDDSRFEGWRKDGSKDEDLITRISCNTRGVIGSGYRFVRFIRSG</sequence>
<gene>
    <name evidence="1" type="ORF">Tci_298591</name>
</gene>
<name>A0A699H3Q2_TANCI</name>
<organism evidence="1">
    <name type="scientific">Tanacetum cinerariifolium</name>
    <name type="common">Dalmatian daisy</name>
    <name type="synonym">Chrysanthemum cinerariifolium</name>
    <dbReference type="NCBI Taxonomy" id="118510"/>
    <lineage>
        <taxon>Eukaryota</taxon>
        <taxon>Viridiplantae</taxon>
        <taxon>Streptophyta</taxon>
        <taxon>Embryophyta</taxon>
        <taxon>Tracheophyta</taxon>
        <taxon>Spermatophyta</taxon>
        <taxon>Magnoliopsida</taxon>
        <taxon>eudicotyledons</taxon>
        <taxon>Gunneridae</taxon>
        <taxon>Pentapetalae</taxon>
        <taxon>asterids</taxon>
        <taxon>campanulids</taxon>
        <taxon>Asterales</taxon>
        <taxon>Asteraceae</taxon>
        <taxon>Asteroideae</taxon>
        <taxon>Anthemideae</taxon>
        <taxon>Anthemidinae</taxon>
        <taxon>Tanacetum</taxon>
    </lineage>
</organism>
<accession>A0A699H3Q2</accession>
<reference evidence="1" key="1">
    <citation type="journal article" date="2019" name="Sci. Rep.">
        <title>Draft genome of Tanacetum cinerariifolium, the natural source of mosquito coil.</title>
        <authorList>
            <person name="Yamashiro T."/>
            <person name="Shiraishi A."/>
            <person name="Satake H."/>
            <person name="Nakayama K."/>
        </authorList>
    </citation>
    <scope>NUCLEOTIDE SEQUENCE</scope>
</reference>
<proteinExistence type="predicted"/>
<evidence type="ECO:0000313" key="1">
    <source>
        <dbReference type="EMBL" id="GEX26616.1"/>
    </source>
</evidence>
<dbReference type="AlphaFoldDB" id="A0A699H3Q2"/>